<dbReference type="OrthoDB" id="7064118at2"/>
<organism evidence="1 2">
    <name type="scientific">Subsaximicrobium wynnwilliamsii</name>
    <dbReference type="NCBI Taxonomy" id="291179"/>
    <lineage>
        <taxon>Bacteria</taxon>
        <taxon>Pseudomonadati</taxon>
        <taxon>Bacteroidota</taxon>
        <taxon>Flavobacteriia</taxon>
        <taxon>Flavobacteriales</taxon>
        <taxon>Flavobacteriaceae</taxon>
        <taxon>Subsaximicrobium</taxon>
    </lineage>
</organism>
<protein>
    <submittedName>
        <fullName evidence="1">Transcriptional regulator</fullName>
    </submittedName>
</protein>
<name>A0A5C6ZLB0_9FLAO</name>
<dbReference type="EMBL" id="VORO01000003">
    <property type="protein sequence ID" value="TXD90445.1"/>
    <property type="molecule type" value="Genomic_DNA"/>
</dbReference>
<dbReference type="Proteomes" id="UP000321578">
    <property type="component" value="Unassembled WGS sequence"/>
</dbReference>
<evidence type="ECO:0000313" key="1">
    <source>
        <dbReference type="EMBL" id="TXD90445.1"/>
    </source>
</evidence>
<keyword evidence="2" id="KW-1185">Reference proteome</keyword>
<dbReference type="RefSeq" id="WP_147085191.1">
    <property type="nucleotide sequence ID" value="NZ_VORM01000002.1"/>
</dbReference>
<evidence type="ECO:0000313" key="2">
    <source>
        <dbReference type="Proteomes" id="UP000321578"/>
    </source>
</evidence>
<proteinExistence type="predicted"/>
<accession>A0A5C6ZLB0</accession>
<comment type="caution">
    <text evidence="1">The sequence shown here is derived from an EMBL/GenBank/DDBJ whole genome shotgun (WGS) entry which is preliminary data.</text>
</comment>
<dbReference type="AlphaFoldDB" id="A0A5C6ZLB0"/>
<reference evidence="1 2" key="1">
    <citation type="submission" date="2019-08" db="EMBL/GenBank/DDBJ databases">
        <title>Genomes of Subsaximicrobium wynnwilliamsii strains.</title>
        <authorList>
            <person name="Bowman J.P."/>
        </authorList>
    </citation>
    <scope>NUCLEOTIDE SEQUENCE [LARGE SCALE GENOMIC DNA]</scope>
    <source>
        <strain evidence="1 2">2-80-2</strain>
    </source>
</reference>
<gene>
    <name evidence="1" type="ORF">ESY86_03510</name>
</gene>
<sequence>MTTAIITGDIIKSQGQDPEHWMETLKSTLSNFGKSPKNWELYRGDSFQLETTPKTALYAALLIKAHLKQYSNLEVRLAIGIGEKTFETNKITESNGSAFVNSGICFENLKKNTLAIKTQHEHLNHSLNLMFELASLTIANWTSAVAELIAYALAHPDHNQQRIAKHQKTTQSNVSQGLKRGGFDELSKLLQYYQTQIETLC</sequence>